<dbReference type="STRING" id="1902579.BHV28_01390"/>
<dbReference type="Pfam" id="PF02028">
    <property type="entry name" value="BCCT"/>
    <property type="match status" value="1"/>
</dbReference>
<evidence type="ECO:0000256" key="2">
    <source>
        <dbReference type="ARBA" id="ARBA00005658"/>
    </source>
</evidence>
<dbReference type="AlphaFoldDB" id="A0A1U9JSL6"/>
<feature type="transmembrane region" description="Helical" evidence="8">
    <location>
        <begin position="482"/>
        <end position="503"/>
    </location>
</feature>
<keyword evidence="4" id="KW-1003">Cell membrane</keyword>
<dbReference type="InterPro" id="IPR000060">
    <property type="entry name" value="BCCT_transptr"/>
</dbReference>
<dbReference type="NCBIfam" id="TIGR00842">
    <property type="entry name" value="bcct"/>
    <property type="match status" value="1"/>
</dbReference>
<feature type="transmembrane region" description="Helical" evidence="8">
    <location>
        <begin position="457"/>
        <end position="476"/>
    </location>
</feature>
<evidence type="ECO:0000256" key="7">
    <source>
        <dbReference type="ARBA" id="ARBA00023136"/>
    </source>
</evidence>
<comment type="subcellular location">
    <subcellularLocation>
        <location evidence="1">Cell membrane</location>
        <topology evidence="1">Multi-pass membrane protein</topology>
    </subcellularLocation>
</comment>
<feature type="transmembrane region" description="Helical" evidence="8">
    <location>
        <begin position="203"/>
        <end position="225"/>
    </location>
</feature>
<evidence type="ECO:0000256" key="4">
    <source>
        <dbReference type="ARBA" id="ARBA00022475"/>
    </source>
</evidence>
<evidence type="ECO:0000256" key="5">
    <source>
        <dbReference type="ARBA" id="ARBA00022692"/>
    </source>
</evidence>
<keyword evidence="6 8" id="KW-1133">Transmembrane helix</keyword>
<reference evidence="9 10" key="1">
    <citation type="journal article" date="2010" name="Science">
        <title>Genomic comparison of the ants Camponotus floridanus and Harpegnathos saltator.</title>
        <authorList>
            <person name="Bonasio R."/>
            <person name="Zhang G."/>
            <person name="Ye C."/>
            <person name="Mutti N.S."/>
            <person name="Fang X."/>
            <person name="Qin N."/>
            <person name="Donahue G."/>
            <person name="Yang P."/>
            <person name="Li Q."/>
            <person name="Li C."/>
            <person name="Zhang P."/>
            <person name="Huang Z."/>
            <person name="Berger S.L."/>
            <person name="Reinberg D."/>
            <person name="Wang J."/>
            <person name="Liebig J."/>
        </authorList>
    </citation>
    <scope>NUCLEOTIDE SEQUENCE [LARGE SCALE GENOMIC DNA]</scope>
    <source>
        <strain evidence="9 10">Hsal</strain>
    </source>
</reference>
<dbReference type="PANTHER" id="PTHR30047:SF7">
    <property type="entry name" value="HIGH-AFFINITY CHOLINE TRANSPORT PROTEIN"/>
    <property type="match status" value="1"/>
</dbReference>
<organism evidence="9 10">
    <name type="scientific">Candidatus Tokpelaia hoelldobleri</name>
    <dbReference type="NCBI Taxonomy" id="1902579"/>
    <lineage>
        <taxon>Bacteria</taxon>
        <taxon>Pseudomonadati</taxon>
        <taxon>Pseudomonadota</taxon>
        <taxon>Alphaproteobacteria</taxon>
        <taxon>Hyphomicrobiales</taxon>
        <taxon>Candidatus Tokpelaia</taxon>
    </lineage>
</organism>
<dbReference type="EMBL" id="CP017315">
    <property type="protein sequence ID" value="AQS40864.1"/>
    <property type="molecule type" value="Genomic_DNA"/>
</dbReference>
<evidence type="ECO:0000313" key="9">
    <source>
        <dbReference type="EMBL" id="AQS40864.1"/>
    </source>
</evidence>
<feature type="transmembrane region" description="Helical" evidence="8">
    <location>
        <begin position="60"/>
        <end position="79"/>
    </location>
</feature>
<comment type="similarity">
    <text evidence="2">Belongs to the BCCT transporter (TC 2.A.15) family.</text>
</comment>
<dbReference type="Proteomes" id="UP000188912">
    <property type="component" value="Chromosome"/>
</dbReference>
<feature type="transmembrane region" description="Helical" evidence="8">
    <location>
        <begin position="153"/>
        <end position="171"/>
    </location>
</feature>
<proteinExistence type="inferred from homology"/>
<reference evidence="9 10" key="2">
    <citation type="journal article" date="2016" name="Sci. Rep.">
        <title>The genome of Rhizobiales bacteria in predatory ants reveals urease gene functions but no genes for nitrogen fixation.</title>
        <authorList>
            <person name="Neuvonen M.M."/>
            <person name="Tamarit D."/>
            <person name="Naslund K."/>
            <person name="Liebig J."/>
            <person name="Feldhaar H."/>
            <person name="Moran N.A."/>
            <person name="Guy L."/>
            <person name="Andersson S.G."/>
        </authorList>
    </citation>
    <scope>NUCLEOTIDE SEQUENCE [LARGE SCALE GENOMIC DNA]</scope>
    <source>
        <strain evidence="9 10">Hsal</strain>
    </source>
</reference>
<keyword evidence="7 8" id="KW-0472">Membrane</keyword>
<keyword evidence="3" id="KW-0813">Transport</keyword>
<evidence type="ECO:0000256" key="6">
    <source>
        <dbReference type="ARBA" id="ARBA00022989"/>
    </source>
</evidence>
<sequence>MPAQHLKDGQHRHAPLQLNRFVFISSAVSIVVFALLTIIFPAEIGFFLDWSQNLIASMLSWYYMLLVVASMGVVLWLCFSRYGHIKLGQEGEKPEFSYIAWVTMLFSAGIGIAVVYFGAYEPLDHYLNPPAGAGGTAQAAQQAMVITFLHWGLHGWALYALGATVLAYYAYVEKRPLALRTALYPIFGKKLTNGLLGDMVDGFGILATVIAMVTNLGIGAMLVYAGLVNFWGLPEDFTIFITLIIVMMGVATIVAVIGIEKGIALLSKFNLLLLCLLLVFVFLAGPTFVILDGIVQNTGDYLSSFVKMSFNLYIFEGDRAVKWRGIWTVFYWAWWIAWAPFVSMFIARISKGRTIRELVSGVLLIPLGFTLLWLAVFGNAALHMVFVEGAKELGAAVVADPQMAIYHFLQQLPWSKITIFLAIVISFVLFLAPVDSGSLMISNLALRTDDPDVESPIWMRIFWCVVTTAVTVGLFFSDNFMAIQQAVVLCGLPFSLVIVVYMISLIKSLRQRPD</sequence>
<protein>
    <submittedName>
        <fullName evidence="9">Choline/carnitine/betaine family transporter</fullName>
    </submittedName>
</protein>
<evidence type="ECO:0000313" key="10">
    <source>
        <dbReference type="Proteomes" id="UP000188912"/>
    </source>
</evidence>
<gene>
    <name evidence="9" type="ORF">BHV28_01390</name>
</gene>
<dbReference type="KEGG" id="thd:BHV28_01390"/>
<dbReference type="GO" id="GO:0005886">
    <property type="term" value="C:plasma membrane"/>
    <property type="evidence" value="ECO:0007669"/>
    <property type="project" value="UniProtKB-SubCell"/>
</dbReference>
<feature type="transmembrane region" description="Helical" evidence="8">
    <location>
        <begin position="99"/>
        <end position="119"/>
    </location>
</feature>
<keyword evidence="5 8" id="KW-0812">Transmembrane</keyword>
<feature type="transmembrane region" description="Helical" evidence="8">
    <location>
        <begin position="325"/>
        <end position="346"/>
    </location>
</feature>
<feature type="transmembrane region" description="Helical" evidence="8">
    <location>
        <begin position="417"/>
        <end position="445"/>
    </location>
</feature>
<accession>A0A1U9JSL6</accession>
<evidence type="ECO:0000256" key="8">
    <source>
        <dbReference type="SAM" id="Phobius"/>
    </source>
</evidence>
<dbReference type="PANTHER" id="PTHR30047">
    <property type="entry name" value="HIGH-AFFINITY CHOLINE TRANSPORT PROTEIN-RELATED"/>
    <property type="match status" value="1"/>
</dbReference>
<evidence type="ECO:0000256" key="1">
    <source>
        <dbReference type="ARBA" id="ARBA00004651"/>
    </source>
</evidence>
<name>A0A1U9JSL6_9HYPH</name>
<dbReference type="GO" id="GO:0022857">
    <property type="term" value="F:transmembrane transporter activity"/>
    <property type="evidence" value="ECO:0007669"/>
    <property type="project" value="InterPro"/>
</dbReference>
<feature type="transmembrane region" description="Helical" evidence="8">
    <location>
        <begin position="358"/>
        <end position="376"/>
    </location>
</feature>
<evidence type="ECO:0000256" key="3">
    <source>
        <dbReference type="ARBA" id="ARBA00022448"/>
    </source>
</evidence>
<feature type="transmembrane region" description="Helical" evidence="8">
    <location>
        <begin position="21"/>
        <end position="40"/>
    </location>
</feature>
<feature type="transmembrane region" description="Helical" evidence="8">
    <location>
        <begin position="271"/>
        <end position="291"/>
    </location>
</feature>
<keyword evidence="10" id="KW-1185">Reference proteome</keyword>
<feature type="transmembrane region" description="Helical" evidence="8">
    <location>
        <begin position="237"/>
        <end position="259"/>
    </location>
</feature>